<keyword evidence="2" id="KW-0472">Membrane</keyword>
<dbReference type="RefSeq" id="WP_213809526.1">
    <property type="nucleotide sequence ID" value="NZ_JAAMFK010000013.1"/>
</dbReference>
<comment type="caution">
    <text evidence="3">The sequence shown here is derived from an EMBL/GenBank/DDBJ whole genome shotgun (WGS) entry which is preliminary data.</text>
</comment>
<feature type="transmembrane region" description="Helical" evidence="2">
    <location>
        <begin position="30"/>
        <end position="49"/>
    </location>
</feature>
<reference evidence="3 4" key="1">
    <citation type="submission" date="2020-02" db="EMBL/GenBank/DDBJ databases">
        <title>Fructobacillus sp. isolated from paper mulberry of Taiwan.</title>
        <authorList>
            <person name="Lin S.-T."/>
        </authorList>
    </citation>
    <scope>NUCLEOTIDE SEQUENCE [LARGE SCALE GENOMIC DNA]</scope>
    <source>
        <strain evidence="3 4">M2-14</strain>
    </source>
</reference>
<name>A0ABS5R2Q4_9LACO</name>
<keyword evidence="2" id="KW-1133">Transmembrane helix</keyword>
<accession>A0ABS5R2Q4</accession>
<evidence type="ECO:0000256" key="1">
    <source>
        <dbReference type="SAM" id="MobiDB-lite"/>
    </source>
</evidence>
<sequence length="192" mass="21209">MVRNNMEEAPFLDGRDDEQKKKKKKKKKRILWLLLILLLLFGGGAGYLLTQHHDGVRKHRVVAGSFLPNKKDASKLTDEEVGEYAQKAVDASKFQMIINPDVNVDSKSLDSDMTIENPNNNAYPIAVTVKLSDGKLVYSSGAIDVGYGVKNAKLDKPLKEGNYSGTATFKIYDAKTSKEKGTVSTAVKFTVK</sequence>
<protein>
    <submittedName>
        <fullName evidence="3">Uncharacterized protein</fullName>
    </submittedName>
</protein>
<dbReference type="Proteomes" id="UP001519504">
    <property type="component" value="Unassembled WGS sequence"/>
</dbReference>
<keyword evidence="2" id="KW-0812">Transmembrane</keyword>
<evidence type="ECO:0000313" key="3">
    <source>
        <dbReference type="EMBL" id="MBS9339245.1"/>
    </source>
</evidence>
<dbReference type="EMBL" id="JAAMFK010000013">
    <property type="protein sequence ID" value="MBS9339245.1"/>
    <property type="molecule type" value="Genomic_DNA"/>
</dbReference>
<evidence type="ECO:0000313" key="4">
    <source>
        <dbReference type="Proteomes" id="UP001519504"/>
    </source>
</evidence>
<proteinExistence type="predicted"/>
<gene>
    <name evidence="3" type="ORF">G6R29_06470</name>
</gene>
<feature type="region of interest" description="Disordered" evidence="1">
    <location>
        <begin position="1"/>
        <end position="20"/>
    </location>
</feature>
<evidence type="ECO:0000256" key="2">
    <source>
        <dbReference type="SAM" id="Phobius"/>
    </source>
</evidence>
<organism evidence="3 4">
    <name type="scientific">Fructobacillus broussonetiae</name>
    <dbReference type="NCBI Taxonomy" id="2713173"/>
    <lineage>
        <taxon>Bacteria</taxon>
        <taxon>Bacillati</taxon>
        <taxon>Bacillota</taxon>
        <taxon>Bacilli</taxon>
        <taxon>Lactobacillales</taxon>
        <taxon>Lactobacillaceae</taxon>
        <taxon>Fructobacillus</taxon>
    </lineage>
</organism>
<keyword evidence="4" id="KW-1185">Reference proteome</keyword>